<keyword evidence="3" id="KW-1185">Reference proteome</keyword>
<protein>
    <submittedName>
        <fullName evidence="2">Uncharacterized protein</fullName>
    </submittedName>
</protein>
<keyword evidence="1" id="KW-0472">Membrane</keyword>
<dbReference type="RefSeq" id="WP_157718196.1">
    <property type="nucleotide sequence ID" value="NZ_LT629736.1"/>
</dbReference>
<feature type="transmembrane region" description="Helical" evidence="1">
    <location>
        <begin position="12"/>
        <end position="35"/>
    </location>
</feature>
<reference evidence="3" key="1">
    <citation type="submission" date="2016-10" db="EMBL/GenBank/DDBJ databases">
        <authorList>
            <person name="Varghese N."/>
            <person name="Submissions S."/>
        </authorList>
    </citation>
    <scope>NUCLEOTIDE SEQUENCE [LARGE SCALE GENOMIC DNA]</scope>
    <source>
        <strain evidence="3">NRRL B-51270</strain>
    </source>
</reference>
<dbReference type="Proteomes" id="UP000243207">
    <property type="component" value="Chromosome I"/>
</dbReference>
<evidence type="ECO:0000313" key="3">
    <source>
        <dbReference type="Proteomes" id="UP000243207"/>
    </source>
</evidence>
<sequence length="48" mass="5435">MNLNREALGQIFPVFICLLAVTVWLPLFVLLRAVLCVVTPARERSCTF</sequence>
<gene>
    <name evidence="2" type="ORF">SAMN05216421_3342</name>
</gene>
<keyword evidence="1" id="KW-1133">Transmembrane helix</keyword>
<organism evidence="2 3">
    <name type="scientific">Halopseudomonas xinjiangensis</name>
    <dbReference type="NCBI Taxonomy" id="487184"/>
    <lineage>
        <taxon>Bacteria</taxon>
        <taxon>Pseudomonadati</taxon>
        <taxon>Pseudomonadota</taxon>
        <taxon>Gammaproteobacteria</taxon>
        <taxon>Pseudomonadales</taxon>
        <taxon>Pseudomonadaceae</taxon>
        <taxon>Halopseudomonas</taxon>
    </lineage>
</organism>
<accession>A0A1H1Z2J4</accession>
<proteinExistence type="predicted"/>
<keyword evidence="1" id="KW-0812">Transmembrane</keyword>
<dbReference type="AlphaFoldDB" id="A0A1H1Z2J4"/>
<evidence type="ECO:0000313" key="2">
    <source>
        <dbReference type="EMBL" id="SDT27406.1"/>
    </source>
</evidence>
<evidence type="ECO:0000256" key="1">
    <source>
        <dbReference type="SAM" id="Phobius"/>
    </source>
</evidence>
<name>A0A1H1Z2J4_9GAMM</name>
<dbReference type="EMBL" id="LT629736">
    <property type="protein sequence ID" value="SDT27406.1"/>
    <property type="molecule type" value="Genomic_DNA"/>
</dbReference>